<dbReference type="InterPro" id="IPR001938">
    <property type="entry name" value="Thaumatin"/>
</dbReference>
<dbReference type="KEGG" id="atr:18445932"/>
<keyword evidence="2 3" id="KW-1015">Disulfide bond</keyword>
<feature type="chain" id="PRO_5004658690" description="Thaumatin-like protein" evidence="4">
    <location>
        <begin position="19"/>
        <end position="234"/>
    </location>
</feature>
<sequence>MAILQVFVLFLTASMASAANFNIVNKCGYGVWPATLSGAGTITPAGGFYLASGASTSLSAPTGWSGRIWGRTDCSFDASGAGKCDTGDCGSLQCNPNAGGQPPVTLAEFTIGNMDFYDVSLVDGYNLPMGVNAVHGTGNCQYAGCTADLRTTCPTELVLKGQSGQTVACKSACMAFNTPEYCCTGAYGSPTTCKPTKYSQIFKTACPDAYSYAYDDESSTRTCTGSDYVVTFCP</sequence>
<gene>
    <name evidence="5" type="ORF">AMTR_s00059p00148770</name>
</gene>
<dbReference type="Proteomes" id="UP000017836">
    <property type="component" value="Unassembled WGS sequence"/>
</dbReference>
<evidence type="ECO:0000256" key="3">
    <source>
        <dbReference type="PIRSR" id="PIRSR002703-1"/>
    </source>
</evidence>
<protein>
    <recommendedName>
        <fullName evidence="7">Thaumatin-like protein</fullName>
    </recommendedName>
</protein>
<name>U5D853_AMBTC</name>
<dbReference type="GO" id="GO:0006952">
    <property type="term" value="P:defense response"/>
    <property type="evidence" value="ECO:0000318"/>
    <property type="project" value="GO_Central"/>
</dbReference>
<proteinExistence type="inferred from homology"/>
<dbReference type="Pfam" id="PF00314">
    <property type="entry name" value="Thaumatin"/>
    <property type="match status" value="1"/>
</dbReference>
<dbReference type="FunFam" id="2.60.110.10:FF:000002">
    <property type="entry name" value="Thaumatin-like protein 1a"/>
    <property type="match status" value="1"/>
</dbReference>
<dbReference type="OrthoDB" id="430315at2759"/>
<keyword evidence="4" id="KW-0732">Signal</keyword>
<comment type="similarity">
    <text evidence="1">Belongs to the thaumatin family.</text>
</comment>
<evidence type="ECO:0000313" key="5">
    <source>
        <dbReference type="EMBL" id="ERN17587.1"/>
    </source>
</evidence>
<dbReference type="AlphaFoldDB" id="U5D853"/>
<feature type="signal peptide" evidence="4">
    <location>
        <begin position="1"/>
        <end position="18"/>
    </location>
</feature>
<feature type="disulfide bond" evidence="3">
    <location>
        <begin position="89"/>
        <end position="94"/>
    </location>
</feature>
<accession>U5D853</accession>
<dbReference type="HOGENOM" id="CLU_043181_0_1_1"/>
<dbReference type="Gene3D" id="2.60.110.10">
    <property type="entry name" value="Thaumatin"/>
    <property type="match status" value="1"/>
</dbReference>
<feature type="disulfide bond" evidence="3">
    <location>
        <begin position="173"/>
        <end position="182"/>
    </location>
</feature>
<feature type="disulfide bond" evidence="3">
    <location>
        <begin position="74"/>
        <end position="84"/>
    </location>
</feature>
<feature type="disulfide bond" evidence="3">
    <location>
        <begin position="153"/>
        <end position="169"/>
    </location>
</feature>
<dbReference type="eggNOG" id="ENOG502QUEJ">
    <property type="taxonomic scope" value="Eukaryota"/>
</dbReference>
<feature type="disulfide bond" evidence="3">
    <location>
        <begin position="140"/>
        <end position="223"/>
    </location>
</feature>
<feature type="disulfide bond" evidence="3">
    <location>
        <begin position="27"/>
        <end position="233"/>
    </location>
</feature>
<dbReference type="PROSITE" id="PS51367">
    <property type="entry name" value="THAUMATIN_2"/>
    <property type="match status" value="1"/>
</dbReference>
<evidence type="ECO:0000256" key="4">
    <source>
        <dbReference type="SAM" id="SignalP"/>
    </source>
</evidence>
<evidence type="ECO:0000256" key="2">
    <source>
        <dbReference type="ARBA" id="ARBA00023157"/>
    </source>
</evidence>
<dbReference type="OMA" id="MRVIACK"/>
<dbReference type="STRING" id="13333.U5D853"/>
<dbReference type="PRINTS" id="PR00347">
    <property type="entry name" value="THAUMATIN"/>
</dbReference>
<evidence type="ECO:0008006" key="7">
    <source>
        <dbReference type="Google" id="ProtNLM"/>
    </source>
</evidence>
<dbReference type="PIRSF" id="PIRSF002703">
    <property type="entry name" value="Thaumatin"/>
    <property type="match status" value="1"/>
</dbReference>
<dbReference type="PANTHER" id="PTHR31048">
    <property type="entry name" value="OS03G0233200 PROTEIN"/>
    <property type="match status" value="1"/>
</dbReference>
<feature type="disulfide bond" evidence="3">
    <location>
        <begin position="145"/>
        <end position="206"/>
    </location>
</feature>
<organism evidence="5 6">
    <name type="scientific">Amborella trichopoda</name>
    <dbReference type="NCBI Taxonomy" id="13333"/>
    <lineage>
        <taxon>Eukaryota</taxon>
        <taxon>Viridiplantae</taxon>
        <taxon>Streptophyta</taxon>
        <taxon>Embryophyta</taxon>
        <taxon>Tracheophyta</taxon>
        <taxon>Spermatophyta</taxon>
        <taxon>Magnoliopsida</taxon>
        <taxon>Amborellales</taxon>
        <taxon>Amborellaceae</taxon>
        <taxon>Amborella</taxon>
    </lineage>
</organism>
<dbReference type="SMART" id="SM00205">
    <property type="entry name" value="THN"/>
    <property type="match status" value="1"/>
</dbReference>
<evidence type="ECO:0000313" key="6">
    <source>
        <dbReference type="Proteomes" id="UP000017836"/>
    </source>
</evidence>
<evidence type="ECO:0000256" key="1">
    <source>
        <dbReference type="ARBA" id="ARBA00010607"/>
    </source>
</evidence>
<dbReference type="Gramene" id="ERN17587">
    <property type="protein sequence ID" value="ERN17587"/>
    <property type="gene ID" value="AMTR_s00059p00148770"/>
</dbReference>
<reference evidence="6" key="1">
    <citation type="journal article" date="2013" name="Science">
        <title>The Amborella genome and the evolution of flowering plants.</title>
        <authorList>
            <consortium name="Amborella Genome Project"/>
        </authorList>
    </citation>
    <scope>NUCLEOTIDE SEQUENCE [LARGE SCALE GENOMIC DNA]</scope>
</reference>
<dbReference type="CDD" id="cd09218">
    <property type="entry name" value="TLP-PA"/>
    <property type="match status" value="1"/>
</dbReference>
<dbReference type="EMBL" id="KI392312">
    <property type="protein sequence ID" value="ERN17587.1"/>
    <property type="molecule type" value="Genomic_DNA"/>
</dbReference>
<dbReference type="InterPro" id="IPR037176">
    <property type="entry name" value="Osmotin/thaumatin-like_sf"/>
</dbReference>
<feature type="disulfide bond" evidence="3">
    <location>
        <begin position="183"/>
        <end position="193"/>
    </location>
</feature>
<keyword evidence="6" id="KW-1185">Reference proteome</keyword>
<dbReference type="SUPFAM" id="SSF49870">
    <property type="entry name" value="Osmotin, thaumatin-like protein"/>
    <property type="match status" value="1"/>
</dbReference>